<evidence type="ECO:0000313" key="2">
    <source>
        <dbReference type="EMBL" id="MUN37019.1"/>
    </source>
</evidence>
<comment type="caution">
    <text evidence="2">The sequence shown here is derived from an EMBL/GenBank/DDBJ whole genome shotgun (WGS) entry which is preliminary data.</text>
</comment>
<dbReference type="InterPro" id="IPR058548">
    <property type="entry name" value="MlaB-like_STAS"/>
</dbReference>
<evidence type="ECO:0000259" key="1">
    <source>
        <dbReference type="PROSITE" id="PS50801"/>
    </source>
</evidence>
<dbReference type="RefSeq" id="WP_156216031.1">
    <property type="nucleotide sequence ID" value="NZ_WOFH01000003.1"/>
</dbReference>
<dbReference type="PROSITE" id="PS50801">
    <property type="entry name" value="STAS"/>
    <property type="match status" value="1"/>
</dbReference>
<accession>A0A7K1KXY5</accession>
<dbReference type="Gene3D" id="3.30.750.24">
    <property type="entry name" value="STAS domain"/>
    <property type="match status" value="1"/>
</dbReference>
<dbReference type="SUPFAM" id="SSF52091">
    <property type="entry name" value="SpoIIaa-like"/>
    <property type="match status" value="1"/>
</dbReference>
<dbReference type="AlphaFoldDB" id="A0A7K1KXY5"/>
<proteinExistence type="predicted"/>
<keyword evidence="3" id="KW-1185">Reference proteome</keyword>
<organism evidence="2 3">
    <name type="scientific">Actinomadura litoris</name>
    <dbReference type="NCBI Taxonomy" id="2678616"/>
    <lineage>
        <taxon>Bacteria</taxon>
        <taxon>Bacillati</taxon>
        <taxon>Actinomycetota</taxon>
        <taxon>Actinomycetes</taxon>
        <taxon>Streptosporangiales</taxon>
        <taxon>Thermomonosporaceae</taxon>
        <taxon>Actinomadura</taxon>
    </lineage>
</organism>
<dbReference type="Pfam" id="PF13466">
    <property type="entry name" value="STAS_2"/>
    <property type="match status" value="1"/>
</dbReference>
<dbReference type="Pfam" id="PF14417">
    <property type="entry name" value="MEDS"/>
    <property type="match status" value="1"/>
</dbReference>
<dbReference type="InterPro" id="IPR002645">
    <property type="entry name" value="STAS_dom"/>
</dbReference>
<dbReference type="EMBL" id="WOFH01000003">
    <property type="protein sequence ID" value="MUN37019.1"/>
    <property type="molecule type" value="Genomic_DNA"/>
</dbReference>
<dbReference type="InterPro" id="IPR025847">
    <property type="entry name" value="MEDS_domain"/>
</dbReference>
<dbReference type="InterPro" id="IPR036513">
    <property type="entry name" value="STAS_dom_sf"/>
</dbReference>
<reference evidence="2 3" key="1">
    <citation type="submission" date="2019-11" db="EMBL/GenBank/DDBJ databases">
        <authorList>
            <person name="Cao P."/>
        </authorList>
    </citation>
    <scope>NUCLEOTIDE SEQUENCE [LARGE SCALE GENOMIC DNA]</scope>
    <source>
        <strain evidence="2 3">NEAU-AAG5</strain>
    </source>
</reference>
<gene>
    <name evidence="2" type="ORF">GNZ18_10465</name>
</gene>
<feature type="domain" description="STAS" evidence="1">
    <location>
        <begin position="193"/>
        <end position="283"/>
    </location>
</feature>
<name>A0A7K1KXY5_9ACTN</name>
<evidence type="ECO:0000313" key="3">
    <source>
        <dbReference type="Proteomes" id="UP000432015"/>
    </source>
</evidence>
<protein>
    <submittedName>
        <fullName evidence="2">STAS domain-containing protein</fullName>
    </submittedName>
</protein>
<dbReference type="Proteomes" id="UP000432015">
    <property type="component" value="Unassembled WGS sequence"/>
</dbReference>
<sequence>METLWSIHRPVRDLRPGDHACLFYGGEDEQRHITGAFVRDGLLAQEKVVYLAGSACDAVPGVPADAPAGTLTFLPAGPREGGTFDPAAAVAAAAAEIDRAARDGYRAIRVAADLTRALRSPAGLERVLYFERHLERTVPPSTQVMALCQFDRRRCNPGEPDALGEGHTVFAAPDPEFEDAVLRIVRTFRPAGLALSGELDASRHTVLDRELTASASRAGGGDLHLDLARLDFIDLGAINILAAIAASREGPGGIVLDRVSPQLRAVLETVGWDMLPGLRLGRT</sequence>